<gene>
    <name evidence="3" type="ORF">AGOR_G00154580</name>
</gene>
<dbReference type="GO" id="GO:0003677">
    <property type="term" value="F:DNA binding"/>
    <property type="evidence" value="ECO:0007669"/>
    <property type="project" value="InterPro"/>
</dbReference>
<dbReference type="Gene3D" id="1.10.10.2590">
    <property type="entry name" value="BEN domain"/>
    <property type="match status" value="1"/>
</dbReference>
<sequence>MSSKMIKFQVLNAYFTERLMLAVQDIMKVVGDTLSEYQEETDRTKRENEKLRRRLRDVGLHADPGFPTDLAKIKIEDREWLTKYGAVRDKDGYSTEEPKKKKVKTKHIDGELLLDCDHTQDAQELLMQIEDLQERLKDAETQIRNLQKLNLQLQEGIPAVINSSMQSALIAQPTLVKTSSAGGQLQTDHRPKEGEISGYLSPMAVKISQRCSNYKKLTRTLLCAMFTEQQLISCSVTGKKGVNAEIKESLDIDKVNMIIDYVKKVFPHTEVTDIKACMAQKLKDTRIRARRTEAMSNHS</sequence>
<evidence type="ECO:0000259" key="2">
    <source>
        <dbReference type="PROSITE" id="PS51457"/>
    </source>
</evidence>
<reference evidence="3" key="1">
    <citation type="submission" date="2021-01" db="EMBL/GenBank/DDBJ databases">
        <authorList>
            <person name="Zahm M."/>
            <person name="Roques C."/>
            <person name="Cabau C."/>
            <person name="Klopp C."/>
            <person name="Donnadieu C."/>
            <person name="Jouanno E."/>
            <person name="Lampietro C."/>
            <person name="Louis A."/>
            <person name="Herpin A."/>
            <person name="Echchiki A."/>
            <person name="Berthelot C."/>
            <person name="Parey E."/>
            <person name="Roest-Crollius H."/>
            <person name="Braasch I."/>
            <person name="Postlethwait J."/>
            <person name="Bobe J."/>
            <person name="Montfort J."/>
            <person name="Bouchez O."/>
            <person name="Begum T."/>
            <person name="Mejri S."/>
            <person name="Adams A."/>
            <person name="Chen W.-J."/>
            <person name="Guiguen Y."/>
        </authorList>
    </citation>
    <scope>NUCLEOTIDE SEQUENCE</scope>
    <source>
        <tissue evidence="3">Blood</tissue>
    </source>
</reference>
<dbReference type="PROSITE" id="PS51457">
    <property type="entry name" value="BEN"/>
    <property type="match status" value="1"/>
</dbReference>
<feature type="coiled-coil region" evidence="1">
    <location>
        <begin position="122"/>
        <end position="156"/>
    </location>
</feature>
<dbReference type="AlphaFoldDB" id="A0A8T3D492"/>
<dbReference type="EMBL" id="JAERUA010000014">
    <property type="protein sequence ID" value="KAI1890524.1"/>
    <property type="molecule type" value="Genomic_DNA"/>
</dbReference>
<name>A0A8T3D492_9TELE</name>
<feature type="domain" description="BEN" evidence="2">
    <location>
        <begin position="171"/>
        <end position="289"/>
    </location>
</feature>
<keyword evidence="1" id="KW-0175">Coiled coil</keyword>
<organism evidence="3 4">
    <name type="scientific">Albula goreensis</name>
    <dbReference type="NCBI Taxonomy" id="1534307"/>
    <lineage>
        <taxon>Eukaryota</taxon>
        <taxon>Metazoa</taxon>
        <taxon>Chordata</taxon>
        <taxon>Craniata</taxon>
        <taxon>Vertebrata</taxon>
        <taxon>Euteleostomi</taxon>
        <taxon>Actinopterygii</taxon>
        <taxon>Neopterygii</taxon>
        <taxon>Teleostei</taxon>
        <taxon>Albuliformes</taxon>
        <taxon>Albulidae</taxon>
        <taxon>Albula</taxon>
    </lineage>
</organism>
<dbReference type="SMART" id="SM01025">
    <property type="entry name" value="BEN"/>
    <property type="match status" value="1"/>
</dbReference>
<keyword evidence="4" id="KW-1185">Reference proteome</keyword>
<dbReference type="Proteomes" id="UP000829720">
    <property type="component" value="Unassembled WGS sequence"/>
</dbReference>
<proteinExistence type="predicted"/>
<evidence type="ECO:0000256" key="1">
    <source>
        <dbReference type="SAM" id="Coils"/>
    </source>
</evidence>
<accession>A0A8T3D492</accession>
<evidence type="ECO:0000313" key="3">
    <source>
        <dbReference type="EMBL" id="KAI1890524.1"/>
    </source>
</evidence>
<evidence type="ECO:0000313" key="4">
    <source>
        <dbReference type="Proteomes" id="UP000829720"/>
    </source>
</evidence>
<dbReference type="InterPro" id="IPR018379">
    <property type="entry name" value="BEN_domain"/>
</dbReference>
<protein>
    <recommendedName>
        <fullName evidence="2">BEN domain-containing protein</fullName>
    </recommendedName>
</protein>
<dbReference type="Pfam" id="PF10523">
    <property type="entry name" value="BEN"/>
    <property type="match status" value="1"/>
</dbReference>
<dbReference type="OrthoDB" id="8839864at2759"/>
<comment type="caution">
    <text evidence="3">The sequence shown here is derived from an EMBL/GenBank/DDBJ whole genome shotgun (WGS) entry which is preliminary data.</text>
</comment>